<evidence type="ECO:0000313" key="3">
    <source>
        <dbReference type="Proteomes" id="UP000070065"/>
    </source>
</evidence>
<protein>
    <submittedName>
        <fullName evidence="2">Uncharacterized protein</fullName>
    </submittedName>
</protein>
<dbReference type="AlphaFoldDB" id="A0A133S1F5"/>
<evidence type="ECO:0000313" key="2">
    <source>
        <dbReference type="EMBL" id="KXA62197.1"/>
    </source>
</evidence>
<comment type="caution">
    <text evidence="2">The sequence shown here is derived from an EMBL/GenBank/DDBJ whole genome shotgun (WGS) entry which is preliminary data.</text>
</comment>
<organism evidence="2 3">
    <name type="scientific">Streptococcus mitis</name>
    <dbReference type="NCBI Taxonomy" id="28037"/>
    <lineage>
        <taxon>Bacteria</taxon>
        <taxon>Bacillati</taxon>
        <taxon>Bacillota</taxon>
        <taxon>Bacilli</taxon>
        <taxon>Lactobacillales</taxon>
        <taxon>Streptococcaceae</taxon>
        <taxon>Streptococcus</taxon>
        <taxon>Streptococcus mitis group</taxon>
    </lineage>
</organism>
<gene>
    <name evidence="2" type="ORF">HMPREF3228_00415</name>
</gene>
<dbReference type="PATRIC" id="fig|28037.231.peg.415"/>
<proteinExistence type="predicted"/>
<keyword evidence="1" id="KW-0472">Membrane</keyword>
<sequence length="43" mass="5113">MTQFTNLIRDIKFVFYLTAVSLLSFSLILVEYKKSHLTNFQNK</sequence>
<reference evidence="2 3" key="1">
    <citation type="submission" date="2016-01" db="EMBL/GenBank/DDBJ databases">
        <authorList>
            <person name="Oliw E.H."/>
        </authorList>
    </citation>
    <scope>NUCLEOTIDE SEQUENCE [LARGE SCALE GENOMIC DNA]</scope>
    <source>
        <strain evidence="2 3">CMW7705B</strain>
    </source>
</reference>
<keyword evidence="1" id="KW-0812">Transmembrane</keyword>
<feature type="transmembrane region" description="Helical" evidence="1">
    <location>
        <begin position="13"/>
        <end position="32"/>
    </location>
</feature>
<dbReference type="Proteomes" id="UP000070065">
    <property type="component" value="Unassembled WGS sequence"/>
</dbReference>
<dbReference type="EMBL" id="LRQR01000027">
    <property type="protein sequence ID" value="KXA62197.1"/>
    <property type="molecule type" value="Genomic_DNA"/>
</dbReference>
<name>A0A133S1F5_STRMT</name>
<evidence type="ECO:0000256" key="1">
    <source>
        <dbReference type="SAM" id="Phobius"/>
    </source>
</evidence>
<keyword evidence="1" id="KW-1133">Transmembrane helix</keyword>
<accession>A0A133S1F5</accession>